<evidence type="ECO:0000256" key="1">
    <source>
        <dbReference type="ARBA" id="ARBA00000085"/>
    </source>
</evidence>
<dbReference type="InterPro" id="IPR036097">
    <property type="entry name" value="HisK_dim/P_sf"/>
</dbReference>
<dbReference type="RefSeq" id="WP_125241443.1">
    <property type="nucleotide sequence ID" value="NZ_RSED01000001.1"/>
</dbReference>
<feature type="modified residue" description="4-aspartylphosphate" evidence="11">
    <location>
        <position position="851"/>
    </location>
</feature>
<dbReference type="InterPro" id="IPR003018">
    <property type="entry name" value="GAF"/>
</dbReference>
<dbReference type="OrthoDB" id="9796305at2"/>
<evidence type="ECO:0000313" key="16">
    <source>
        <dbReference type="EMBL" id="RRS06300.1"/>
    </source>
</evidence>
<evidence type="ECO:0000256" key="13">
    <source>
        <dbReference type="SAM" id="Phobius"/>
    </source>
</evidence>
<keyword evidence="7" id="KW-0902">Two-component regulatory system</keyword>
<keyword evidence="8" id="KW-0843">Virulence</keyword>
<evidence type="ECO:0000256" key="9">
    <source>
        <dbReference type="ARBA" id="ARBA00058004"/>
    </source>
</evidence>
<dbReference type="CDD" id="cd17546">
    <property type="entry name" value="REC_hyHK_CKI1_RcsC-like"/>
    <property type="match status" value="1"/>
</dbReference>
<keyword evidence="12" id="KW-0175">Coiled coil</keyword>
<comment type="catalytic activity">
    <reaction evidence="1">
        <text>ATP + protein L-histidine = ADP + protein N-phospho-L-histidine.</text>
        <dbReference type="EC" id="2.7.13.3"/>
    </reaction>
</comment>
<evidence type="ECO:0000256" key="12">
    <source>
        <dbReference type="SAM" id="Coils"/>
    </source>
</evidence>
<keyword evidence="13" id="KW-0812">Transmembrane</keyword>
<dbReference type="PANTHER" id="PTHR45339">
    <property type="entry name" value="HYBRID SIGNAL TRANSDUCTION HISTIDINE KINASE J"/>
    <property type="match status" value="1"/>
</dbReference>
<dbReference type="SMART" id="SM00388">
    <property type="entry name" value="HisKA"/>
    <property type="match status" value="1"/>
</dbReference>
<dbReference type="PANTHER" id="PTHR45339:SF1">
    <property type="entry name" value="HYBRID SIGNAL TRANSDUCTION HISTIDINE KINASE J"/>
    <property type="match status" value="1"/>
</dbReference>
<dbReference type="InterPro" id="IPR003661">
    <property type="entry name" value="HisK_dim/P_dom"/>
</dbReference>
<keyword evidence="3 11" id="KW-0597">Phosphoprotein</keyword>
<evidence type="ECO:0000259" key="14">
    <source>
        <dbReference type="PROSITE" id="PS50109"/>
    </source>
</evidence>
<dbReference type="Pfam" id="PF13185">
    <property type="entry name" value="GAF_2"/>
    <property type="match status" value="1"/>
</dbReference>
<dbReference type="SUPFAM" id="SSF52172">
    <property type="entry name" value="CheY-like"/>
    <property type="match status" value="3"/>
</dbReference>
<evidence type="ECO:0000256" key="3">
    <source>
        <dbReference type="ARBA" id="ARBA00022553"/>
    </source>
</evidence>
<dbReference type="Proteomes" id="UP000269265">
    <property type="component" value="Unassembled WGS sequence"/>
</dbReference>
<feature type="domain" description="Response regulatory" evidence="15">
    <location>
        <begin position="948"/>
        <end position="1065"/>
    </location>
</feature>
<feature type="transmembrane region" description="Helical" evidence="13">
    <location>
        <begin position="89"/>
        <end position="110"/>
    </location>
</feature>
<reference evidence="16 17" key="1">
    <citation type="submission" date="2018-12" db="EMBL/GenBank/DDBJ databases">
        <title>The whole draft genome of Aquabacterium sp. SJQ9.</title>
        <authorList>
            <person name="Sun L."/>
            <person name="Gao X."/>
            <person name="Chen W."/>
            <person name="Huang K."/>
        </authorList>
    </citation>
    <scope>NUCLEOTIDE SEQUENCE [LARGE SCALE GENOMIC DNA]</scope>
    <source>
        <strain evidence="16 17">SJQ9</strain>
    </source>
</reference>
<dbReference type="InterPro" id="IPR011006">
    <property type="entry name" value="CheY-like_superfamily"/>
</dbReference>
<dbReference type="PRINTS" id="PR00344">
    <property type="entry name" value="BCTRLSENSOR"/>
</dbReference>
<dbReference type="InterPro" id="IPR029016">
    <property type="entry name" value="GAF-like_dom_sf"/>
</dbReference>
<dbReference type="InterPro" id="IPR004358">
    <property type="entry name" value="Sig_transdc_His_kin-like_C"/>
</dbReference>
<dbReference type="PROSITE" id="PS50110">
    <property type="entry name" value="RESPONSE_REGULATORY"/>
    <property type="match status" value="3"/>
</dbReference>
<proteinExistence type="predicted"/>
<evidence type="ECO:0000256" key="6">
    <source>
        <dbReference type="ARBA" id="ARBA00022777"/>
    </source>
</evidence>
<evidence type="ECO:0000256" key="4">
    <source>
        <dbReference type="ARBA" id="ARBA00022679"/>
    </source>
</evidence>
<name>A0A3R8S578_9BURK</name>
<keyword evidence="13" id="KW-1133">Transmembrane helix</keyword>
<keyword evidence="5" id="KW-0732">Signal</keyword>
<feature type="domain" description="Histidine kinase" evidence="14">
    <location>
        <begin position="379"/>
        <end position="599"/>
    </location>
</feature>
<keyword evidence="4" id="KW-0808">Transferase</keyword>
<dbReference type="FunFam" id="3.30.565.10:FF:000010">
    <property type="entry name" value="Sensor histidine kinase RcsC"/>
    <property type="match status" value="1"/>
</dbReference>
<feature type="modified residue" description="4-aspartylphosphate" evidence="11">
    <location>
        <position position="729"/>
    </location>
</feature>
<evidence type="ECO:0000313" key="17">
    <source>
        <dbReference type="Proteomes" id="UP000269265"/>
    </source>
</evidence>
<feature type="modified residue" description="4-aspartylphosphate" evidence="11">
    <location>
        <position position="998"/>
    </location>
</feature>
<gene>
    <name evidence="16" type="ORF">EIP75_01570</name>
</gene>
<dbReference type="Pfam" id="PF00072">
    <property type="entry name" value="Response_reg"/>
    <property type="match status" value="3"/>
</dbReference>
<dbReference type="CDD" id="cd00082">
    <property type="entry name" value="HisKA"/>
    <property type="match status" value="1"/>
</dbReference>
<feature type="transmembrane region" description="Helical" evidence="13">
    <location>
        <begin position="58"/>
        <end position="77"/>
    </location>
</feature>
<dbReference type="SUPFAM" id="SSF47384">
    <property type="entry name" value="Homodimeric domain of signal transducing histidine kinase"/>
    <property type="match status" value="1"/>
</dbReference>
<dbReference type="Pfam" id="PF02518">
    <property type="entry name" value="HATPase_c"/>
    <property type="match status" value="1"/>
</dbReference>
<evidence type="ECO:0000256" key="8">
    <source>
        <dbReference type="ARBA" id="ARBA00023026"/>
    </source>
</evidence>
<feature type="domain" description="Response regulatory" evidence="15">
    <location>
        <begin position="680"/>
        <end position="793"/>
    </location>
</feature>
<comment type="caution">
    <text evidence="16">The sequence shown here is derived from an EMBL/GenBank/DDBJ whole genome shotgun (WGS) entry which is preliminary data.</text>
</comment>
<dbReference type="SUPFAM" id="SSF55874">
    <property type="entry name" value="ATPase domain of HSP90 chaperone/DNA topoisomerase II/histidine kinase"/>
    <property type="match status" value="1"/>
</dbReference>
<dbReference type="PROSITE" id="PS50109">
    <property type="entry name" value="HIS_KIN"/>
    <property type="match status" value="1"/>
</dbReference>
<sequence length="1067" mass="116996">MSKSASRPQGRQDPPWVGFVIAVSIAAILWIDLLTPLGMTEWVFYLLPIGLCLLQSRANLPLAAAVVTTIFMVIGFWQSPPGMDQSSAAANRTCGTLALWGLAFVVRATLLSRQQIRRLMWVEQGRARVAEALLGDLTVQQSAQNALDSLCGYLSAPLGLVYRLDEEQLVLEASRAHDTADSAAPATLRLGQGINGQVARDARPMLVQSTKDHALTLRSGLTELHPRRVVSSPLTADQRVNGVLELALLDDDPTDDELLALMQAVSETVGMAMRTALYRERLLELLNQTQRQSEELQVQQEELRVSNEELEEQSRVLQESQSRLEEQQVELEQTNVRLEEQTQHLERQKRDLLLAHQAIELNARRLAQASQYKSEFLANMSHELRTPLNSSLILSKILFDNKQGNLSSEQVSYAQTIHAANNDLLSLINDILDLSKIEAGHVEIHPELLTTDALFERLIALFKPLATEKGLSLETVRAPQAPASLITDVQRLEQVLKNLLSNALKFTAHGGVELGLRSDAGERLAFWVRDTGMGIAPEQQEIIFEAFRQADGTTSRRFGGTGLGLSISRELAHLLGGEITVQSAPGEGSTFTLLLPRTLTPATPVAPDVLPAPTAPRTQADPYALPAQTRAPLSHARSMPKTGSTAAQPAHGDIAVAAPLASQPEGDTGTSRPAEPARKLILAVEDDDKFARVLSDLVGELDFECVVATTGQEALIMAHELKPCGILLDIGLPDQSGLTVLEQLKRSSHTRHIPVHMVSLHDRSNLSLQLGAIGHAVKPVAREDIVGAVRKLQERLQSRIKHVLVVEDDPVLRDNIGLLLGNDEVKVVKTGTVAGALEHLRASTFDCMVMDLTLPDGTGDDLLDRMSEGLDGGFPPVIVYTGRALTRDEEQRLRRHSRSIIVKGARSPERLLDEVTLFLHSVESTLPTDQQLLLRQARQRDAAFEGRVILLVEDDVRNIFALSKVLEPLGATLKIARDGREALSQLAQLDAVDLVLMDIMMPEMDGLTAMRHIRAQARWAQLPIIALTAKAMADDRQECLDAGADDYIAKPIDVDRLVSLCRVWMGR</sequence>
<evidence type="ECO:0000256" key="7">
    <source>
        <dbReference type="ARBA" id="ARBA00023012"/>
    </source>
</evidence>
<evidence type="ECO:0000259" key="15">
    <source>
        <dbReference type="PROSITE" id="PS50110"/>
    </source>
</evidence>
<evidence type="ECO:0000256" key="11">
    <source>
        <dbReference type="PROSITE-ProRule" id="PRU00169"/>
    </source>
</evidence>
<dbReference type="Pfam" id="PF00512">
    <property type="entry name" value="HisKA"/>
    <property type="match status" value="1"/>
</dbReference>
<dbReference type="CDD" id="cd16922">
    <property type="entry name" value="HATPase_EvgS-ArcB-TorS-like"/>
    <property type="match status" value="1"/>
</dbReference>
<dbReference type="InterPro" id="IPR036890">
    <property type="entry name" value="HATPase_C_sf"/>
</dbReference>
<dbReference type="SUPFAM" id="SSF55781">
    <property type="entry name" value="GAF domain-like"/>
    <property type="match status" value="1"/>
</dbReference>
<dbReference type="InterPro" id="IPR003594">
    <property type="entry name" value="HATPase_dom"/>
</dbReference>
<evidence type="ECO:0000256" key="10">
    <source>
        <dbReference type="ARBA" id="ARBA00070152"/>
    </source>
</evidence>
<keyword evidence="6" id="KW-0418">Kinase</keyword>
<keyword evidence="17" id="KW-1185">Reference proteome</keyword>
<dbReference type="Gene3D" id="3.30.450.40">
    <property type="match status" value="1"/>
</dbReference>
<dbReference type="InterPro" id="IPR001789">
    <property type="entry name" value="Sig_transdc_resp-reg_receiver"/>
</dbReference>
<feature type="domain" description="Response regulatory" evidence="15">
    <location>
        <begin position="802"/>
        <end position="918"/>
    </location>
</feature>
<feature type="coiled-coil region" evidence="12">
    <location>
        <begin position="279"/>
        <end position="355"/>
    </location>
</feature>
<feature type="transmembrane region" description="Helical" evidence="13">
    <location>
        <begin position="16"/>
        <end position="37"/>
    </location>
</feature>
<protein>
    <recommendedName>
        <fullName evidence="10">Virulence sensor protein BvgS</fullName>
        <ecNumber evidence="2">2.7.13.3</ecNumber>
    </recommendedName>
</protein>
<accession>A0A3R8S578</accession>
<dbReference type="GO" id="GO:0000155">
    <property type="term" value="F:phosphorelay sensor kinase activity"/>
    <property type="evidence" value="ECO:0007669"/>
    <property type="project" value="InterPro"/>
</dbReference>
<dbReference type="EMBL" id="RSED01000001">
    <property type="protein sequence ID" value="RRS06300.1"/>
    <property type="molecule type" value="Genomic_DNA"/>
</dbReference>
<evidence type="ECO:0000256" key="5">
    <source>
        <dbReference type="ARBA" id="ARBA00022729"/>
    </source>
</evidence>
<keyword evidence="13" id="KW-0472">Membrane</keyword>
<dbReference type="Gene3D" id="3.30.565.10">
    <property type="entry name" value="Histidine kinase-like ATPase, C-terminal domain"/>
    <property type="match status" value="1"/>
</dbReference>
<comment type="function">
    <text evidence="9">Member of the two-component regulatory system BvgS/BvgA. Phosphorylates BvgA via a four-step phosphorelay in response to environmental signals.</text>
</comment>
<dbReference type="SMART" id="SM00065">
    <property type="entry name" value="GAF"/>
    <property type="match status" value="1"/>
</dbReference>
<dbReference type="Gene3D" id="3.40.50.2300">
    <property type="match status" value="3"/>
</dbReference>
<dbReference type="InterPro" id="IPR005467">
    <property type="entry name" value="His_kinase_dom"/>
</dbReference>
<dbReference type="Gene3D" id="1.10.287.130">
    <property type="match status" value="1"/>
</dbReference>
<organism evidence="16 17">
    <name type="scientific">Aquabacterium soli</name>
    <dbReference type="NCBI Taxonomy" id="2493092"/>
    <lineage>
        <taxon>Bacteria</taxon>
        <taxon>Pseudomonadati</taxon>
        <taxon>Pseudomonadota</taxon>
        <taxon>Betaproteobacteria</taxon>
        <taxon>Burkholderiales</taxon>
        <taxon>Aquabacterium</taxon>
    </lineage>
</organism>
<dbReference type="AlphaFoldDB" id="A0A3R8S578"/>
<dbReference type="EC" id="2.7.13.3" evidence="2"/>
<dbReference type="SMART" id="SM00387">
    <property type="entry name" value="HATPase_c"/>
    <property type="match status" value="1"/>
</dbReference>
<evidence type="ECO:0000256" key="2">
    <source>
        <dbReference type="ARBA" id="ARBA00012438"/>
    </source>
</evidence>
<dbReference type="SMART" id="SM00448">
    <property type="entry name" value="REC"/>
    <property type="match status" value="3"/>
</dbReference>
<dbReference type="CDD" id="cd00156">
    <property type="entry name" value="REC"/>
    <property type="match status" value="1"/>
</dbReference>